<keyword evidence="2" id="KW-1185">Reference proteome</keyword>
<reference evidence="1 2" key="1">
    <citation type="journal article" date="2018" name="Sci. Rep.">
        <title>Genomic signatures of local adaptation to the degree of environmental predictability in rotifers.</title>
        <authorList>
            <person name="Franch-Gras L."/>
            <person name="Hahn C."/>
            <person name="Garcia-Roger E.M."/>
            <person name="Carmona M.J."/>
            <person name="Serra M."/>
            <person name="Gomez A."/>
        </authorList>
    </citation>
    <scope>NUCLEOTIDE SEQUENCE [LARGE SCALE GENOMIC DNA]</scope>
    <source>
        <strain evidence="1">HYR1</strain>
    </source>
</reference>
<name>A0A3M7PCL6_BRAPC</name>
<protein>
    <submittedName>
        <fullName evidence="1">Uncharacterized protein</fullName>
    </submittedName>
</protein>
<evidence type="ECO:0000313" key="2">
    <source>
        <dbReference type="Proteomes" id="UP000276133"/>
    </source>
</evidence>
<sequence length="94" mass="11139">MNTFRPALAFGAIGSLFNYLCNTDLIGQEMCRTFTSNTERRKVTPSARYYSRTFKFPEAELWAELLYVKSFYDFQRVMCIDEKLSYRFKVTSQK</sequence>
<dbReference type="EMBL" id="REGN01011942">
    <property type="protein sequence ID" value="RMZ96729.1"/>
    <property type="molecule type" value="Genomic_DNA"/>
</dbReference>
<proteinExistence type="predicted"/>
<dbReference type="Proteomes" id="UP000276133">
    <property type="component" value="Unassembled WGS sequence"/>
</dbReference>
<gene>
    <name evidence="1" type="ORF">BpHYR1_001506</name>
</gene>
<evidence type="ECO:0000313" key="1">
    <source>
        <dbReference type="EMBL" id="RMZ96729.1"/>
    </source>
</evidence>
<accession>A0A3M7PCL6</accession>
<dbReference type="AlphaFoldDB" id="A0A3M7PCL6"/>
<organism evidence="1 2">
    <name type="scientific">Brachionus plicatilis</name>
    <name type="common">Marine rotifer</name>
    <name type="synonym">Brachionus muelleri</name>
    <dbReference type="NCBI Taxonomy" id="10195"/>
    <lineage>
        <taxon>Eukaryota</taxon>
        <taxon>Metazoa</taxon>
        <taxon>Spiralia</taxon>
        <taxon>Gnathifera</taxon>
        <taxon>Rotifera</taxon>
        <taxon>Eurotatoria</taxon>
        <taxon>Monogononta</taxon>
        <taxon>Pseudotrocha</taxon>
        <taxon>Ploima</taxon>
        <taxon>Brachionidae</taxon>
        <taxon>Brachionus</taxon>
    </lineage>
</organism>
<comment type="caution">
    <text evidence="1">The sequence shown here is derived from an EMBL/GenBank/DDBJ whole genome shotgun (WGS) entry which is preliminary data.</text>
</comment>